<protein>
    <submittedName>
        <fullName evidence="2">Fibronectin type III-like domain-contianing protein</fullName>
    </submittedName>
</protein>
<dbReference type="RefSeq" id="WP_121698147.1">
    <property type="nucleotide sequence ID" value="NZ_JBCLPP010000003.1"/>
</dbReference>
<dbReference type="Gene3D" id="2.60.40.10">
    <property type="entry name" value="Immunoglobulins"/>
    <property type="match status" value="1"/>
</dbReference>
<evidence type="ECO:0000313" key="3">
    <source>
        <dbReference type="Proteomes" id="UP001565200"/>
    </source>
</evidence>
<feature type="domain" description="Fibronectin type III-like" evidence="1">
    <location>
        <begin position="2"/>
        <end position="48"/>
    </location>
</feature>
<dbReference type="Proteomes" id="UP001565200">
    <property type="component" value="Unassembled WGS sequence"/>
</dbReference>
<keyword evidence="3" id="KW-1185">Reference proteome</keyword>
<dbReference type="EMBL" id="JBCLPP010000003">
    <property type="protein sequence ID" value="MEY8244289.1"/>
    <property type="molecule type" value="Genomic_DNA"/>
</dbReference>
<proteinExistence type="predicted"/>
<evidence type="ECO:0000313" key="2">
    <source>
        <dbReference type="EMBL" id="MEY8244289.1"/>
    </source>
</evidence>
<organism evidence="2 3">
    <name type="scientific">Heminiphilus faecis</name>
    <dbReference type="NCBI Taxonomy" id="2601703"/>
    <lineage>
        <taxon>Bacteria</taxon>
        <taxon>Pseudomonadati</taxon>
        <taxon>Bacteroidota</taxon>
        <taxon>Bacteroidia</taxon>
        <taxon>Bacteroidales</taxon>
        <taxon>Muribaculaceae</taxon>
        <taxon>Heminiphilus</taxon>
    </lineage>
</organism>
<gene>
    <name evidence="2" type="ORF">AAK873_01500</name>
</gene>
<dbReference type="Pfam" id="PF14310">
    <property type="entry name" value="Fn3-like"/>
    <property type="match status" value="1"/>
</dbReference>
<evidence type="ECO:0000259" key="1">
    <source>
        <dbReference type="Pfam" id="PF14310"/>
    </source>
</evidence>
<sequence>MYNKVELNPLNTKSVKFEIIPNDLKFFYDKAHGWIDELREFKVYIGSSNTDMKSAVIRLQLYYKLIHTKGQRLD</sequence>
<dbReference type="InterPro" id="IPR013783">
    <property type="entry name" value="Ig-like_fold"/>
</dbReference>
<accession>A0ABV4CSC5</accession>
<reference evidence="2 3" key="1">
    <citation type="submission" date="2024-03" db="EMBL/GenBank/DDBJ databases">
        <title>Mouse gut bacterial collection (mGBC) of GemPharmatech.</title>
        <authorList>
            <person name="He Y."/>
            <person name="Dong L."/>
            <person name="Wu D."/>
            <person name="Gao X."/>
            <person name="Lin Z."/>
        </authorList>
    </citation>
    <scope>NUCLEOTIDE SEQUENCE [LARGE SCALE GENOMIC DNA]</scope>
    <source>
        <strain evidence="2 3">54-13</strain>
    </source>
</reference>
<name>A0ABV4CSC5_9BACT</name>
<comment type="caution">
    <text evidence="2">The sequence shown here is derived from an EMBL/GenBank/DDBJ whole genome shotgun (WGS) entry which is preliminary data.</text>
</comment>
<dbReference type="InterPro" id="IPR026891">
    <property type="entry name" value="Fn3-like"/>
</dbReference>